<organism evidence="6 7">
    <name type="scientific">Dendryphion nanum</name>
    <dbReference type="NCBI Taxonomy" id="256645"/>
    <lineage>
        <taxon>Eukaryota</taxon>
        <taxon>Fungi</taxon>
        <taxon>Dikarya</taxon>
        <taxon>Ascomycota</taxon>
        <taxon>Pezizomycotina</taxon>
        <taxon>Dothideomycetes</taxon>
        <taxon>Pleosporomycetidae</taxon>
        <taxon>Pleosporales</taxon>
        <taxon>Torulaceae</taxon>
        <taxon>Dendryphion</taxon>
    </lineage>
</organism>
<dbReference type="Gene3D" id="3.40.50.1820">
    <property type="entry name" value="alpha/beta hydrolase"/>
    <property type="match status" value="1"/>
</dbReference>
<proteinExistence type="predicted"/>
<dbReference type="PANTHER" id="PTHR10272">
    <property type="entry name" value="PLATELET-ACTIVATING FACTOR ACETYLHYDROLASE"/>
    <property type="match status" value="1"/>
</dbReference>
<protein>
    <recommendedName>
        <fullName evidence="1">1-alkyl-2-acetylglycerophosphocholine esterase</fullName>
        <ecNumber evidence="1">3.1.1.47</ecNumber>
    </recommendedName>
</protein>
<dbReference type="GO" id="GO:0016042">
    <property type="term" value="P:lipid catabolic process"/>
    <property type="evidence" value="ECO:0007669"/>
    <property type="project" value="UniProtKB-KW"/>
</dbReference>
<feature type="region of interest" description="Disordered" evidence="5">
    <location>
        <begin position="165"/>
        <end position="196"/>
    </location>
</feature>
<evidence type="ECO:0000256" key="2">
    <source>
        <dbReference type="ARBA" id="ARBA00022801"/>
    </source>
</evidence>
<keyword evidence="2" id="KW-0378">Hydrolase</keyword>
<dbReference type="InterPro" id="IPR029058">
    <property type="entry name" value="AB_hydrolase_fold"/>
</dbReference>
<dbReference type="Proteomes" id="UP000700596">
    <property type="component" value="Unassembled WGS sequence"/>
</dbReference>
<name>A0A9P9EJR1_9PLEO</name>
<dbReference type="AlphaFoldDB" id="A0A9P9EJR1"/>
<keyword evidence="7" id="KW-1185">Reference proteome</keyword>
<evidence type="ECO:0000256" key="3">
    <source>
        <dbReference type="ARBA" id="ARBA00022963"/>
    </source>
</evidence>
<comment type="caution">
    <text evidence="6">The sequence shown here is derived from an EMBL/GenBank/DDBJ whole genome shotgun (WGS) entry which is preliminary data.</text>
</comment>
<dbReference type="SUPFAM" id="SSF53474">
    <property type="entry name" value="alpha/beta-Hydrolases"/>
    <property type="match status" value="1"/>
</dbReference>
<evidence type="ECO:0000313" key="7">
    <source>
        <dbReference type="Proteomes" id="UP000700596"/>
    </source>
</evidence>
<sequence length="655" mass="73073">MPLPAHITGVRTHESGRRNSAIGGTGKVPHSKKPRARPPKGIRDKVPGFGVLPSYSGPYIVGSMDIEVPVQNPRTFSHISRNGKPLLEISTVLFTLYYPATNEAGTSPDPSGQKKWSRETWLPRPRPELAKGYAKFAGISDPLAMAWFGATTSFTKLPAFRNAPVATHWPPEGNSKRDGYKIKSQQGSPPPNGSEEPIFPLLFFSHGLGGTRTAYSTMCGEFASYGFVVCALEHRDGSGPRTFVNHPQEGAQGAKENQTRSDSDDAPKQIKEGYDRIDYIFPRDNPMDTAPTNEKGIDSELRDAQIELRLSELEEAFHVLKTIFEGKGEEVAVRNLRKKGYIGSSSRGLSGIDWNLWKGRFHIDKVIVAGHSFGAATIVEVLRRADRFPRVQAGIIYDIWGAPIKPPEDDPGRRIHRPLLGINSEAFMYWQANFDAVMTLMNEAKGQGAPAYLCTVRGSIHVSQSDFSILYPHVCSFFLKATVHPQRAIDLNISVSLEFLRDVLEGAGKSIIERCLTNEELLQTPLLVEMPEERKPEGKWIGARLKVPHEFKTRLAARLQRKVKRKRKQGSHTASDELWMHFKPEPEALNRWHTRVSDDAGSDQQDDGSKDETAFKEPVRKNEECEELGMEHAVRHGRGDTLQATWLGQHPSLQQ</sequence>
<dbReference type="GO" id="GO:0003847">
    <property type="term" value="F:1-alkyl-2-acetylglycerophosphocholine esterase activity"/>
    <property type="evidence" value="ECO:0007669"/>
    <property type="project" value="UniProtKB-EC"/>
</dbReference>
<accession>A0A9P9EJR1</accession>
<feature type="region of interest" description="Disordered" evidence="5">
    <location>
        <begin position="1"/>
        <end position="47"/>
    </location>
</feature>
<evidence type="ECO:0000256" key="1">
    <source>
        <dbReference type="ARBA" id="ARBA00013201"/>
    </source>
</evidence>
<feature type="region of interest" description="Disordered" evidence="5">
    <location>
        <begin position="240"/>
        <end position="269"/>
    </location>
</feature>
<dbReference type="EC" id="3.1.1.47" evidence="1"/>
<dbReference type="Pfam" id="PF03403">
    <property type="entry name" value="PAF-AH_p_II"/>
    <property type="match status" value="1"/>
</dbReference>
<dbReference type="OrthoDB" id="2363873at2759"/>
<feature type="compositionally biased region" description="Basic residues" evidence="5">
    <location>
        <begin position="29"/>
        <end position="40"/>
    </location>
</feature>
<keyword evidence="4" id="KW-0443">Lipid metabolism</keyword>
<gene>
    <name evidence="6" type="ORF">B0J11DRAFT_514253</name>
</gene>
<keyword evidence="3" id="KW-0442">Lipid degradation</keyword>
<feature type="compositionally biased region" description="Basic and acidic residues" evidence="5">
    <location>
        <begin position="257"/>
        <end position="269"/>
    </location>
</feature>
<evidence type="ECO:0000256" key="4">
    <source>
        <dbReference type="ARBA" id="ARBA00023098"/>
    </source>
</evidence>
<feature type="region of interest" description="Disordered" evidence="5">
    <location>
        <begin position="596"/>
        <end position="655"/>
    </location>
</feature>
<evidence type="ECO:0000313" key="6">
    <source>
        <dbReference type="EMBL" id="KAH7138372.1"/>
    </source>
</evidence>
<dbReference type="PANTHER" id="PTHR10272:SF0">
    <property type="entry name" value="PLATELET-ACTIVATING FACTOR ACETYLHYDROLASE"/>
    <property type="match status" value="1"/>
</dbReference>
<dbReference type="EMBL" id="JAGMWT010000001">
    <property type="protein sequence ID" value="KAH7138372.1"/>
    <property type="molecule type" value="Genomic_DNA"/>
</dbReference>
<evidence type="ECO:0000256" key="5">
    <source>
        <dbReference type="SAM" id="MobiDB-lite"/>
    </source>
</evidence>
<reference evidence="6" key="1">
    <citation type="journal article" date="2021" name="Nat. Commun.">
        <title>Genetic determinants of endophytism in the Arabidopsis root mycobiome.</title>
        <authorList>
            <person name="Mesny F."/>
            <person name="Miyauchi S."/>
            <person name="Thiergart T."/>
            <person name="Pickel B."/>
            <person name="Atanasova L."/>
            <person name="Karlsson M."/>
            <person name="Huettel B."/>
            <person name="Barry K.W."/>
            <person name="Haridas S."/>
            <person name="Chen C."/>
            <person name="Bauer D."/>
            <person name="Andreopoulos W."/>
            <person name="Pangilinan J."/>
            <person name="LaButti K."/>
            <person name="Riley R."/>
            <person name="Lipzen A."/>
            <person name="Clum A."/>
            <person name="Drula E."/>
            <person name="Henrissat B."/>
            <person name="Kohler A."/>
            <person name="Grigoriev I.V."/>
            <person name="Martin F.M."/>
            <person name="Hacquard S."/>
        </authorList>
    </citation>
    <scope>NUCLEOTIDE SEQUENCE</scope>
    <source>
        <strain evidence="6">MPI-CAGE-CH-0243</strain>
    </source>
</reference>
<feature type="compositionally biased region" description="Polar residues" evidence="5">
    <location>
        <begin position="642"/>
        <end position="655"/>
    </location>
</feature>
<feature type="compositionally biased region" description="Basic and acidic residues" evidence="5">
    <location>
        <begin position="607"/>
        <end position="639"/>
    </location>
</feature>